<gene>
    <name evidence="1" type="ORF">B0J11DRAFT_509064</name>
</gene>
<dbReference type="OrthoDB" id="3937572at2759"/>
<organism evidence="1 2">
    <name type="scientific">Dendryphion nanum</name>
    <dbReference type="NCBI Taxonomy" id="256645"/>
    <lineage>
        <taxon>Eukaryota</taxon>
        <taxon>Fungi</taxon>
        <taxon>Dikarya</taxon>
        <taxon>Ascomycota</taxon>
        <taxon>Pezizomycotina</taxon>
        <taxon>Dothideomycetes</taxon>
        <taxon>Pleosporomycetidae</taxon>
        <taxon>Pleosporales</taxon>
        <taxon>Torulaceae</taxon>
        <taxon>Dendryphion</taxon>
    </lineage>
</organism>
<evidence type="ECO:0000313" key="1">
    <source>
        <dbReference type="EMBL" id="KAH7118968.1"/>
    </source>
</evidence>
<name>A0A9P9IEM4_9PLEO</name>
<dbReference type="EMBL" id="JAGMWT010000012">
    <property type="protein sequence ID" value="KAH7118968.1"/>
    <property type="molecule type" value="Genomic_DNA"/>
</dbReference>
<evidence type="ECO:0000313" key="2">
    <source>
        <dbReference type="Proteomes" id="UP000700596"/>
    </source>
</evidence>
<proteinExistence type="predicted"/>
<comment type="caution">
    <text evidence="1">The sequence shown here is derived from an EMBL/GenBank/DDBJ whole genome shotgun (WGS) entry which is preliminary data.</text>
</comment>
<sequence length="177" mass="19920">MDSRPSSTVSGFKTSRGRHCVCNRELLSASGNMYYIHAKGVNIVYSPVSSSFGLSKFADSSPHEPVTIRILADSPRLPTETWRYAKLSPDSKSEVSYISQKLVKDKLKMQIQPLEKETGQWIASENFGRGYVDLQWTLDHSPKQTHGPTRFIVSKAVDPPYDAVLGQSDIEKFPLWR</sequence>
<dbReference type="AlphaFoldDB" id="A0A9P9IEM4"/>
<accession>A0A9P9IEM4</accession>
<protein>
    <submittedName>
        <fullName evidence="1">Uncharacterized protein</fullName>
    </submittedName>
</protein>
<keyword evidence="2" id="KW-1185">Reference proteome</keyword>
<dbReference type="Proteomes" id="UP000700596">
    <property type="component" value="Unassembled WGS sequence"/>
</dbReference>
<reference evidence="1" key="1">
    <citation type="journal article" date="2021" name="Nat. Commun.">
        <title>Genetic determinants of endophytism in the Arabidopsis root mycobiome.</title>
        <authorList>
            <person name="Mesny F."/>
            <person name="Miyauchi S."/>
            <person name="Thiergart T."/>
            <person name="Pickel B."/>
            <person name="Atanasova L."/>
            <person name="Karlsson M."/>
            <person name="Huettel B."/>
            <person name="Barry K.W."/>
            <person name="Haridas S."/>
            <person name="Chen C."/>
            <person name="Bauer D."/>
            <person name="Andreopoulos W."/>
            <person name="Pangilinan J."/>
            <person name="LaButti K."/>
            <person name="Riley R."/>
            <person name="Lipzen A."/>
            <person name="Clum A."/>
            <person name="Drula E."/>
            <person name="Henrissat B."/>
            <person name="Kohler A."/>
            <person name="Grigoriev I.V."/>
            <person name="Martin F.M."/>
            <person name="Hacquard S."/>
        </authorList>
    </citation>
    <scope>NUCLEOTIDE SEQUENCE</scope>
    <source>
        <strain evidence="1">MPI-CAGE-CH-0243</strain>
    </source>
</reference>